<dbReference type="FunFam" id="3.40.50.300:FF:000347">
    <property type="entry name" value="Heparan-sulfate 6-O-sulfotransferase"/>
    <property type="match status" value="1"/>
</dbReference>
<dbReference type="GO" id="GO:0017095">
    <property type="term" value="F:heparan sulfate 6-sulfotransferase activity"/>
    <property type="evidence" value="ECO:0007669"/>
    <property type="project" value="TreeGrafter"/>
</dbReference>
<evidence type="ECO:0000256" key="2">
    <source>
        <dbReference type="ARBA" id="ARBA00010109"/>
    </source>
</evidence>
<dbReference type="AlphaFoldDB" id="A0A4Y7LUG6"/>
<comment type="similarity">
    <text evidence="2 9">Belongs to the sulfotransferase 6 family.</text>
</comment>
<gene>
    <name evidence="10" type="primary">EOG090X0E58</name>
</gene>
<name>A0A4Y7LUG6_9CRUS</name>
<dbReference type="Pfam" id="PF03567">
    <property type="entry name" value="Sulfotransfer_2"/>
    <property type="match status" value="1"/>
</dbReference>
<dbReference type="EC" id="2.8.2.-" evidence="9"/>
<evidence type="ECO:0000256" key="5">
    <source>
        <dbReference type="ARBA" id="ARBA00022968"/>
    </source>
</evidence>
<evidence type="ECO:0000256" key="7">
    <source>
        <dbReference type="ARBA" id="ARBA00023136"/>
    </source>
</evidence>
<dbReference type="PANTHER" id="PTHR12812:SF0">
    <property type="entry name" value="HEPARAN-SULFATE 6-O-SULFOTRANSFERASE"/>
    <property type="match status" value="1"/>
</dbReference>
<evidence type="ECO:0000256" key="3">
    <source>
        <dbReference type="ARBA" id="ARBA00022679"/>
    </source>
</evidence>
<keyword evidence="4 9" id="KW-0812">Transmembrane</keyword>
<evidence type="ECO:0000256" key="9">
    <source>
        <dbReference type="RuleBase" id="RU364122"/>
    </source>
</evidence>
<protein>
    <recommendedName>
        <fullName evidence="9">Heparan-sulfate 6-O-sulfotransferase</fullName>
        <ecNumber evidence="9">2.8.2.-</ecNumber>
    </recommendedName>
</protein>
<keyword evidence="7 9" id="KW-0472">Membrane</keyword>
<comment type="function">
    <text evidence="9">6-O-sulfation enzyme which catalyzes the transfer of sulfate from 3'-phosphoadenosine 5'-phosphosulfate (PAPS) to position 6 of the N-sulfoglucosamine residue (GlcNS) of heparan sulfate.</text>
</comment>
<reference evidence="10" key="1">
    <citation type="submission" date="2018-08" db="EMBL/GenBank/DDBJ databases">
        <authorList>
            <person name="Cornetti L."/>
        </authorList>
    </citation>
    <scope>NUCLEOTIDE SEQUENCE</scope>
    <source>
        <strain evidence="10">OM-SAIQ-clone2</strain>
    </source>
</reference>
<evidence type="ECO:0000256" key="8">
    <source>
        <dbReference type="ARBA" id="ARBA00023180"/>
    </source>
</evidence>
<evidence type="ECO:0000256" key="6">
    <source>
        <dbReference type="ARBA" id="ARBA00022989"/>
    </source>
</evidence>
<evidence type="ECO:0000313" key="10">
    <source>
        <dbReference type="EMBL" id="SVE73208.1"/>
    </source>
</evidence>
<keyword evidence="3 9" id="KW-0808">Transferase</keyword>
<dbReference type="PANTHER" id="PTHR12812">
    <property type="entry name" value="HEPARAN SULFATE 6-O-SULFOTRANSFERASE 3"/>
    <property type="match status" value="1"/>
</dbReference>
<comment type="catalytic activity">
    <reaction evidence="9">
        <text>alpha-D-glucosaminyl-[heparan sulfate](n) + 3'-phosphoadenylyl sulfate = 6-sulfo-alpha-D-glucosaminyl-[heparan sulfate](n) + adenosine 3',5'-bisphosphate + H(+)</text>
        <dbReference type="Rhea" id="RHEA:56604"/>
        <dbReference type="Rhea" id="RHEA-COMP:9830"/>
        <dbReference type="Rhea" id="RHEA-COMP:14621"/>
        <dbReference type="ChEBI" id="CHEBI:15378"/>
        <dbReference type="ChEBI" id="CHEBI:58339"/>
        <dbReference type="ChEBI" id="CHEBI:58343"/>
        <dbReference type="ChEBI" id="CHEBI:58388"/>
        <dbReference type="ChEBI" id="CHEBI:140604"/>
    </reaction>
</comment>
<sequence length="495" mass="56680">MFARGFGCGDVTCWKASLAACSRAFLVGLGWRLLLLPALPLLGGWPDRVLLVDGVVDPPGEEEGPASTVSFVLGWRLLVCLRGHWYSGLRCESTKCMLYPSALENMKCWVKMIRVVGGLCLVTLMGIAYVSYLCHNSMCLAPDRFNISPKYSISASGSSTDIESVSFKEAYKKGFDITGRDVIVFLHIQKTGGTTFGRHLVRDLNLETPCICPRKRKRCDCFRPNTINEQWLFSRYSTGWKCGLHADWTELTDCVESALDEYEGLAKRRRFFFITVLRDPIHRYLSEFRHVQRGATWKSARHWCGGQEFTSLPHCYKGSNWTGVELEEFMNCPYNLAHNRQTRMLADLTLAGCYTGYNSTADQLERDRILLQSAKQNLYSMAYFGLTEQQAISQYIFEQTFRLDFANSFDQANATLSAQAIAELTPAQIERVRQLNSLDAELLEFARQLLQERFELLKRRDPYFRQKWLRVVRPFKSESTDADDDDVEYHKILFV</sequence>
<proteinExistence type="evidence at transcript level"/>
<keyword evidence="6 9" id="KW-1133">Transmembrane helix</keyword>
<dbReference type="InterPro" id="IPR027417">
    <property type="entry name" value="P-loop_NTPase"/>
</dbReference>
<feature type="transmembrane region" description="Helical" evidence="9">
    <location>
        <begin position="112"/>
        <end position="132"/>
    </location>
</feature>
<evidence type="ECO:0000256" key="4">
    <source>
        <dbReference type="ARBA" id="ARBA00022692"/>
    </source>
</evidence>
<dbReference type="GO" id="GO:0016020">
    <property type="term" value="C:membrane"/>
    <property type="evidence" value="ECO:0007669"/>
    <property type="project" value="UniProtKB-SubCell"/>
</dbReference>
<dbReference type="Gene3D" id="3.40.50.300">
    <property type="entry name" value="P-loop containing nucleotide triphosphate hydrolases"/>
    <property type="match status" value="1"/>
</dbReference>
<organism evidence="10">
    <name type="scientific">Ceriodaphnia reticulata</name>
    <dbReference type="NCBI Taxonomy" id="302197"/>
    <lineage>
        <taxon>Eukaryota</taxon>
        <taxon>Metazoa</taxon>
        <taxon>Ecdysozoa</taxon>
        <taxon>Arthropoda</taxon>
        <taxon>Crustacea</taxon>
        <taxon>Branchiopoda</taxon>
        <taxon>Diplostraca</taxon>
        <taxon>Cladocera</taxon>
        <taxon>Anomopoda</taxon>
        <taxon>Daphniidae</taxon>
        <taxon>Ceriodaphnia</taxon>
    </lineage>
</organism>
<dbReference type="EMBL" id="LR003589">
    <property type="protein sequence ID" value="SVE73208.1"/>
    <property type="molecule type" value="mRNA"/>
</dbReference>
<keyword evidence="5 9" id="KW-0735">Signal-anchor</keyword>
<dbReference type="InterPro" id="IPR010635">
    <property type="entry name" value="Heparan_SO4-6-sulfoTrfase"/>
</dbReference>
<keyword evidence="8" id="KW-0325">Glycoprotein</keyword>
<comment type="subcellular location">
    <subcellularLocation>
        <location evidence="1 9">Membrane</location>
        <topology evidence="1 9">Single-pass type II membrane protein</topology>
    </subcellularLocation>
</comment>
<evidence type="ECO:0000256" key="1">
    <source>
        <dbReference type="ARBA" id="ARBA00004606"/>
    </source>
</evidence>
<dbReference type="InterPro" id="IPR005331">
    <property type="entry name" value="Sulfotransferase"/>
</dbReference>
<accession>A0A4Y7LUG6</accession>
<dbReference type="SUPFAM" id="SSF52540">
    <property type="entry name" value="P-loop containing nucleoside triphosphate hydrolases"/>
    <property type="match status" value="1"/>
</dbReference>